<name>A0A1G6X3Q8_9BRAD</name>
<dbReference type="Proteomes" id="UP000199245">
    <property type="component" value="Unassembled WGS sequence"/>
</dbReference>
<gene>
    <name evidence="2" type="ORF">SAMN05216337_1014117</name>
</gene>
<evidence type="ECO:0000256" key="1">
    <source>
        <dbReference type="SAM" id="Phobius"/>
    </source>
</evidence>
<sequence length="33" mass="3700">MPAWMELLLNVMGFAGFIGIAMYHKHPNGKLPD</sequence>
<keyword evidence="1" id="KW-0472">Membrane</keyword>
<keyword evidence="1" id="KW-0812">Transmembrane</keyword>
<keyword evidence="1" id="KW-1133">Transmembrane helix</keyword>
<feature type="transmembrane region" description="Helical" evidence="1">
    <location>
        <begin position="7"/>
        <end position="24"/>
    </location>
</feature>
<dbReference type="EMBL" id="FMZW01000014">
    <property type="protein sequence ID" value="SDD71935.1"/>
    <property type="molecule type" value="Genomic_DNA"/>
</dbReference>
<evidence type="ECO:0000313" key="3">
    <source>
        <dbReference type="Proteomes" id="UP000199245"/>
    </source>
</evidence>
<evidence type="ECO:0000313" key="2">
    <source>
        <dbReference type="EMBL" id="SDD71935.1"/>
    </source>
</evidence>
<protein>
    <submittedName>
        <fullName evidence="2">Uncharacterized protein</fullName>
    </submittedName>
</protein>
<dbReference type="AlphaFoldDB" id="A0A1G6X3Q8"/>
<organism evidence="2 3">
    <name type="scientific">Bradyrhizobium brasilense</name>
    <dbReference type="NCBI Taxonomy" id="1419277"/>
    <lineage>
        <taxon>Bacteria</taxon>
        <taxon>Pseudomonadati</taxon>
        <taxon>Pseudomonadota</taxon>
        <taxon>Alphaproteobacteria</taxon>
        <taxon>Hyphomicrobiales</taxon>
        <taxon>Nitrobacteraceae</taxon>
        <taxon>Bradyrhizobium</taxon>
    </lineage>
</organism>
<accession>A0A1G6X3Q8</accession>
<proteinExistence type="predicted"/>
<reference evidence="2 3" key="1">
    <citation type="submission" date="2016-10" db="EMBL/GenBank/DDBJ databases">
        <authorList>
            <person name="de Groot N.N."/>
        </authorList>
    </citation>
    <scope>NUCLEOTIDE SEQUENCE [LARGE SCALE GENOMIC DNA]</scope>
    <source>
        <strain evidence="2 3">R5</strain>
    </source>
</reference>